<dbReference type="PANTHER" id="PTHR47272:SF1">
    <property type="entry name" value="PIGGYBAC TRANSPOSABLE ELEMENT-DERIVED PROTEIN 3-LIKE"/>
    <property type="match status" value="1"/>
</dbReference>
<dbReference type="PANTHER" id="PTHR47272">
    <property type="entry name" value="DDE_TNP_1_7 DOMAIN-CONTAINING PROTEIN"/>
    <property type="match status" value="1"/>
</dbReference>
<comment type="caution">
    <text evidence="3">The sequence shown here is derived from an EMBL/GenBank/DDBJ whole genome shotgun (WGS) entry which is preliminary data.</text>
</comment>
<sequence length="294" mass="34319">MDEGFNKGQSDNLPKIDGLMKTEQYRISTKSVDEIVQAITQKNVRVSSNITLPTEREIGNHSEEDDNIVEENDLEEVESRPGSSSKPKNEIIWRKHLQLEPSQFIWSETPPSEIRVDLPRAPVDYISKYISESLIEDFAFNTNMYVNMARDRFLQMKNNSHVIDNNSIPQNDTDRFIEVRSLYDSVRKRFLELELEQILSVDEQIVPFRGKLEVKQYVKGKHGDLRRREIHTGGTIRINRFGKPPLITNKEGSKKDRGFIDQVTDNTKDVVVIKWNGQQRCRTCFKFCWNRKSR</sequence>
<proteinExistence type="predicted"/>
<evidence type="ECO:0000256" key="1">
    <source>
        <dbReference type="SAM" id="MobiDB-lite"/>
    </source>
</evidence>
<dbReference type="InterPro" id="IPR029526">
    <property type="entry name" value="PGBD"/>
</dbReference>
<keyword evidence="4" id="KW-1185">Reference proteome</keyword>
<feature type="domain" description="PiggyBac transposable element-derived protein" evidence="2">
    <location>
        <begin position="145"/>
        <end position="221"/>
    </location>
</feature>
<feature type="compositionally biased region" description="Acidic residues" evidence="1">
    <location>
        <begin position="63"/>
        <end position="76"/>
    </location>
</feature>
<reference evidence="3 4" key="1">
    <citation type="submission" date="2023-03" db="EMBL/GenBank/DDBJ databases">
        <title>Genome insight into feeding habits of ladybird beetles.</title>
        <authorList>
            <person name="Li H.-S."/>
            <person name="Huang Y.-H."/>
            <person name="Pang H."/>
        </authorList>
    </citation>
    <scope>NUCLEOTIDE SEQUENCE [LARGE SCALE GENOMIC DNA]</scope>
    <source>
        <strain evidence="3">SYSU_2023b</strain>
        <tissue evidence="3">Whole body</tissue>
    </source>
</reference>
<evidence type="ECO:0000313" key="4">
    <source>
        <dbReference type="Proteomes" id="UP001431783"/>
    </source>
</evidence>
<dbReference type="Pfam" id="PF13843">
    <property type="entry name" value="DDE_Tnp_1_7"/>
    <property type="match status" value="1"/>
</dbReference>
<dbReference type="Proteomes" id="UP001431783">
    <property type="component" value="Unassembled WGS sequence"/>
</dbReference>
<organism evidence="3 4">
    <name type="scientific">Henosepilachna vigintioctopunctata</name>
    <dbReference type="NCBI Taxonomy" id="420089"/>
    <lineage>
        <taxon>Eukaryota</taxon>
        <taxon>Metazoa</taxon>
        <taxon>Ecdysozoa</taxon>
        <taxon>Arthropoda</taxon>
        <taxon>Hexapoda</taxon>
        <taxon>Insecta</taxon>
        <taxon>Pterygota</taxon>
        <taxon>Neoptera</taxon>
        <taxon>Endopterygota</taxon>
        <taxon>Coleoptera</taxon>
        <taxon>Polyphaga</taxon>
        <taxon>Cucujiformia</taxon>
        <taxon>Coccinelloidea</taxon>
        <taxon>Coccinellidae</taxon>
        <taxon>Epilachninae</taxon>
        <taxon>Epilachnini</taxon>
        <taxon>Henosepilachna</taxon>
    </lineage>
</organism>
<accession>A0AAW1URZ9</accession>
<name>A0AAW1URZ9_9CUCU</name>
<protein>
    <recommendedName>
        <fullName evidence="2">PiggyBac transposable element-derived protein domain-containing protein</fullName>
    </recommendedName>
</protein>
<evidence type="ECO:0000259" key="2">
    <source>
        <dbReference type="Pfam" id="PF13843"/>
    </source>
</evidence>
<dbReference type="EMBL" id="JARQZJ010000080">
    <property type="protein sequence ID" value="KAK9882710.1"/>
    <property type="molecule type" value="Genomic_DNA"/>
</dbReference>
<gene>
    <name evidence="3" type="ORF">WA026_022761</name>
</gene>
<dbReference type="AlphaFoldDB" id="A0AAW1URZ9"/>
<feature type="region of interest" description="Disordered" evidence="1">
    <location>
        <begin position="53"/>
        <end position="87"/>
    </location>
</feature>
<evidence type="ECO:0000313" key="3">
    <source>
        <dbReference type="EMBL" id="KAK9882710.1"/>
    </source>
</evidence>